<evidence type="ECO:0000256" key="3">
    <source>
        <dbReference type="ARBA" id="ARBA00022723"/>
    </source>
</evidence>
<keyword evidence="5 6" id="KW-0411">Iron-sulfur</keyword>
<dbReference type="GO" id="GO:0044689">
    <property type="term" value="F:7,8-didemethyl-8-hydroxy-5-deazariboflavin synthase activity"/>
    <property type="evidence" value="ECO:0007669"/>
    <property type="project" value="TreeGrafter"/>
</dbReference>
<evidence type="ECO:0000256" key="4">
    <source>
        <dbReference type="ARBA" id="ARBA00023004"/>
    </source>
</evidence>
<dbReference type="SMART" id="SM00729">
    <property type="entry name" value="Elp3"/>
    <property type="match status" value="1"/>
</dbReference>
<dbReference type="NCBIfam" id="TIGR03700">
    <property type="entry name" value="mena_SCO4494"/>
    <property type="match status" value="1"/>
</dbReference>
<organism evidence="10 11">
    <name type="scientific">Thermincola ferriacetica</name>
    <dbReference type="NCBI Taxonomy" id="281456"/>
    <lineage>
        <taxon>Bacteria</taxon>
        <taxon>Bacillati</taxon>
        <taxon>Bacillota</taxon>
        <taxon>Clostridia</taxon>
        <taxon>Eubacteriales</taxon>
        <taxon>Thermincolaceae</taxon>
        <taxon>Thermincola</taxon>
    </lineage>
</organism>
<dbReference type="InterPro" id="IPR058240">
    <property type="entry name" value="rSAM_sf"/>
</dbReference>
<feature type="binding site" evidence="6 7">
    <location>
        <position position="77"/>
    </location>
    <ligand>
        <name>[4Fe-4S] cluster</name>
        <dbReference type="ChEBI" id="CHEBI:49883"/>
        <note>4Fe-4S-S-AdoMet</note>
    </ligand>
</feature>
<dbReference type="PATRIC" id="fig|281456.6.peg.358"/>
<dbReference type="Pfam" id="PF04055">
    <property type="entry name" value="Radical_SAM"/>
    <property type="match status" value="1"/>
</dbReference>
<dbReference type="NCBIfam" id="TIGR00423">
    <property type="entry name" value="CofH family radical SAM protein"/>
    <property type="match status" value="1"/>
</dbReference>
<keyword evidence="1 6" id="KW-0004">4Fe-4S</keyword>
<dbReference type="CDD" id="cd01335">
    <property type="entry name" value="Radical_SAM"/>
    <property type="match status" value="1"/>
</dbReference>
<dbReference type="GO" id="GO:0051539">
    <property type="term" value="F:4 iron, 4 sulfur cluster binding"/>
    <property type="evidence" value="ECO:0007669"/>
    <property type="project" value="UniProtKB-KW"/>
</dbReference>
<feature type="domain" description="Radical SAM core" evidence="9">
    <location>
        <begin position="56"/>
        <end position="291"/>
    </location>
</feature>
<name>A0A0L6W5L0_9FIRM</name>
<dbReference type="Pfam" id="PF19288">
    <property type="entry name" value="CofH_C"/>
    <property type="match status" value="1"/>
</dbReference>
<evidence type="ECO:0000259" key="9">
    <source>
        <dbReference type="PROSITE" id="PS51918"/>
    </source>
</evidence>
<dbReference type="PIRSF" id="PIRSF004762">
    <property type="entry name" value="CHP00423"/>
    <property type="match status" value="1"/>
</dbReference>
<dbReference type="SFLD" id="SFLDS00029">
    <property type="entry name" value="Radical_SAM"/>
    <property type="match status" value="1"/>
</dbReference>
<dbReference type="InterPro" id="IPR034405">
    <property type="entry name" value="F420"/>
</dbReference>
<dbReference type="SFLD" id="SFLDF00342">
    <property type="entry name" value="cyclic_dehypoxanthine_futalosi"/>
    <property type="match status" value="1"/>
</dbReference>
<gene>
    <name evidence="6" type="primary">mqnE</name>
    <name evidence="10" type="ORF">Tfer_0341</name>
</gene>
<dbReference type="Proteomes" id="UP000037175">
    <property type="component" value="Unassembled WGS sequence"/>
</dbReference>
<keyword evidence="3 6" id="KW-0479">Metal-binding</keyword>
<dbReference type="GO" id="GO:0102573">
    <property type="term" value="F:aminodeoxyfutalosine synthase activity"/>
    <property type="evidence" value="ECO:0007669"/>
    <property type="project" value="UniProtKB-EC"/>
</dbReference>
<evidence type="ECO:0000256" key="5">
    <source>
        <dbReference type="ARBA" id="ARBA00023014"/>
    </source>
</evidence>
<dbReference type="InterPro" id="IPR006638">
    <property type="entry name" value="Elp3/MiaA/NifB-like_rSAM"/>
</dbReference>
<dbReference type="HAMAP" id="MF_00993">
    <property type="entry name" value="MqnE"/>
    <property type="match status" value="1"/>
</dbReference>
<comment type="cofactor">
    <cofactor evidence="6 7">
        <name>[4Fe-4S] cluster</name>
        <dbReference type="ChEBI" id="CHEBI:49883"/>
    </cofactor>
    <text evidence="6 7">Binds 1 [4Fe-4S] cluster. The cluster is coordinated with 3 cysteines and an exchangeable S-adenosyl-L-methionine.</text>
</comment>
<dbReference type="SFLD" id="SFLDG01388">
    <property type="entry name" value="7_8-didemethyl-8-hydroxy-5-dea"/>
    <property type="match status" value="1"/>
</dbReference>
<comment type="pathway">
    <text evidence="6">Quinol/quinone metabolism; menaquinone biosynthesis.</text>
</comment>
<evidence type="ECO:0000256" key="1">
    <source>
        <dbReference type="ARBA" id="ARBA00022485"/>
    </source>
</evidence>
<dbReference type="EC" id="2.5.1.120" evidence="6"/>
<dbReference type="RefSeq" id="WP_052216596.1">
    <property type="nucleotide sequence ID" value="NZ_LGTE01000002.1"/>
</dbReference>
<keyword evidence="6" id="KW-0474">Menaquinone biosynthesis</keyword>
<evidence type="ECO:0000313" key="10">
    <source>
        <dbReference type="EMBL" id="KNZ70663.1"/>
    </source>
</evidence>
<evidence type="ECO:0000256" key="8">
    <source>
        <dbReference type="PIRSR" id="PIRSR004762-2"/>
    </source>
</evidence>
<comment type="caution">
    <text evidence="10">The sequence shown here is derived from an EMBL/GenBank/DDBJ whole genome shotgun (WGS) entry which is preliminary data.</text>
</comment>
<protein>
    <recommendedName>
        <fullName evidence="6">Aminodeoxyfutalosine synthase</fullName>
        <shortName evidence="6">AFL synthase</shortName>
        <shortName evidence="6">Aminofutalosine synthase</shortName>
        <ecNumber evidence="6">2.5.1.120</ecNumber>
    </recommendedName>
    <alternativeName>
        <fullName evidence="6">Menaquinone biosynthetic enzyme MqnE</fullName>
    </alternativeName>
</protein>
<proteinExistence type="inferred from homology"/>
<dbReference type="GO" id="GO:0009234">
    <property type="term" value="P:menaquinone biosynthetic process"/>
    <property type="evidence" value="ECO:0007669"/>
    <property type="project" value="UniProtKB-UniRule"/>
</dbReference>
<comment type="catalytic activity">
    <reaction evidence="6">
        <text>3-[(1-carboxyvinyl)-oxy]benzoate + S-adenosyl-L-methionine + H2O = 6-amino-6-deoxyfutalosine + hydrogencarbonate + L-methionine + H(+)</text>
        <dbReference type="Rhea" id="RHEA:33075"/>
        <dbReference type="ChEBI" id="CHEBI:15377"/>
        <dbReference type="ChEBI" id="CHEBI:15378"/>
        <dbReference type="ChEBI" id="CHEBI:17544"/>
        <dbReference type="ChEBI" id="CHEBI:57844"/>
        <dbReference type="ChEBI" id="CHEBI:59789"/>
        <dbReference type="ChEBI" id="CHEBI:64286"/>
        <dbReference type="ChEBI" id="CHEBI:76981"/>
        <dbReference type="EC" id="2.5.1.120"/>
    </reaction>
</comment>
<dbReference type="GO" id="GO:0005506">
    <property type="term" value="F:iron ion binding"/>
    <property type="evidence" value="ECO:0007669"/>
    <property type="project" value="UniProtKB-UniRule"/>
</dbReference>
<keyword evidence="4 6" id="KW-0408">Iron</keyword>
<comment type="function">
    <text evidence="6">Radical SAM enzyme that catalyzes the addition of the adenosyl radical to the double bond of 3-[(1-carboxyvinyl)oxy]benzoate, leading to aminodeoxyfutalosine (AFL), a key intermediate in the formation of menaquinone (MK, vitamin K2) from chorismate.</text>
</comment>
<dbReference type="InterPro" id="IPR045567">
    <property type="entry name" value="CofH/MnqC-like_C"/>
</dbReference>
<dbReference type="SFLD" id="SFLDG01064">
    <property type="entry name" value="F420__menaquinone_cofactor_bio"/>
    <property type="match status" value="1"/>
</dbReference>
<dbReference type="InterPro" id="IPR013785">
    <property type="entry name" value="Aldolase_TIM"/>
</dbReference>
<keyword evidence="2 6" id="KW-0949">S-adenosyl-L-methionine</keyword>
<dbReference type="InterPro" id="IPR022432">
    <property type="entry name" value="MqnE"/>
</dbReference>
<dbReference type="InterPro" id="IPR020050">
    <property type="entry name" value="FO_synthase_su2"/>
</dbReference>
<reference evidence="11" key="1">
    <citation type="submission" date="2015-07" db="EMBL/GenBank/DDBJ databases">
        <title>Complete Genome of Thermincola ferriacetica strain Z-0001T.</title>
        <authorList>
            <person name="Lusk B."/>
            <person name="Badalamenti J.P."/>
            <person name="Parameswaran P."/>
            <person name="Bond D.R."/>
            <person name="Torres C.I."/>
        </authorList>
    </citation>
    <scope>NUCLEOTIDE SEQUENCE [LARGE SCALE GENOMIC DNA]</scope>
    <source>
        <strain evidence="11">Z-0001</strain>
    </source>
</reference>
<keyword evidence="11" id="KW-1185">Reference proteome</keyword>
<feature type="binding site" evidence="6 7">
    <location>
        <position position="70"/>
    </location>
    <ligand>
        <name>[4Fe-4S] cluster</name>
        <dbReference type="ChEBI" id="CHEBI:49883"/>
        <note>4Fe-4S-S-AdoMet</note>
    </ligand>
</feature>
<dbReference type="AlphaFoldDB" id="A0A0L6W5L0"/>
<comment type="similarity">
    <text evidence="6">Belongs to the radical SAM superfamily. MqnE family.</text>
</comment>
<dbReference type="SFLD" id="SFLDG01389">
    <property type="entry name" value="menaquinone_synthsis_involved"/>
    <property type="match status" value="1"/>
</dbReference>
<dbReference type="PROSITE" id="PS51918">
    <property type="entry name" value="RADICAL_SAM"/>
    <property type="match status" value="1"/>
</dbReference>
<dbReference type="InterPro" id="IPR007197">
    <property type="entry name" value="rSAM"/>
</dbReference>
<evidence type="ECO:0000256" key="2">
    <source>
        <dbReference type="ARBA" id="ARBA00022691"/>
    </source>
</evidence>
<dbReference type="UniPathway" id="UPA00079"/>
<sequence>MNSLFANSELAGIAEKVEKGERLSREDGIRLMKSNDLLTIGYMADLVRKRKNGDYAYFIVNRHVNHTNICENLCKLCAFGKKPDDPDAYTLTIEEIEEKARECQGQRISEFHIVGGLNPKLRLEYFEEMLRRVKKILPNTVIKAFTAVEIDYFARTENLSVEDVLRRLQKAGLDSLPGGGAEIFSPRVRKHICEKKISGERWLEVHETAHRIGMRTNATMLYGHIETAEERIDHLIKLRELQDKTGGFLAFIGLAFHPKNTGLEELNLSRTTGYDDIKVLAVARLMLDNFDHIKAYWIMIGPKLAQVSLAFGVDDIDGTVVEEKITHSAGADTGQSMTKAELVNMIKAAGRIPAERDTLYTILEEGF</sequence>
<keyword evidence="6" id="KW-0808">Transferase</keyword>
<dbReference type="SFLD" id="SFLDF00343">
    <property type="entry name" value="aminofutalosine_synthase_(mqnE"/>
    <property type="match status" value="1"/>
</dbReference>
<dbReference type="PANTHER" id="PTHR43076">
    <property type="entry name" value="FO SYNTHASE (COFH)"/>
    <property type="match status" value="1"/>
</dbReference>
<feature type="binding site" evidence="8">
    <location>
        <position position="182"/>
    </location>
    <ligand>
        <name>S-adenosyl-L-methionine</name>
        <dbReference type="ChEBI" id="CHEBI:59789"/>
    </ligand>
</feature>
<accession>A0A0L6W5L0</accession>
<dbReference type="Gene3D" id="3.20.20.70">
    <property type="entry name" value="Aldolase class I"/>
    <property type="match status" value="1"/>
</dbReference>
<evidence type="ECO:0000256" key="7">
    <source>
        <dbReference type="PIRSR" id="PIRSR004762-1"/>
    </source>
</evidence>
<dbReference type="SUPFAM" id="SSF102114">
    <property type="entry name" value="Radical SAM enzymes"/>
    <property type="match status" value="1"/>
</dbReference>
<feature type="binding site" evidence="6 7">
    <location>
        <position position="74"/>
    </location>
    <ligand>
        <name>[4Fe-4S] cluster</name>
        <dbReference type="ChEBI" id="CHEBI:49883"/>
        <note>4Fe-4S-S-AdoMet</note>
    </ligand>
</feature>
<dbReference type="PANTHER" id="PTHR43076:SF7">
    <property type="entry name" value="AMINODEOXYFUTALOSINE SYNTHASE"/>
    <property type="match status" value="1"/>
</dbReference>
<dbReference type="EMBL" id="LGTE01000002">
    <property type="protein sequence ID" value="KNZ70663.1"/>
    <property type="molecule type" value="Genomic_DNA"/>
</dbReference>
<evidence type="ECO:0000256" key="6">
    <source>
        <dbReference type="HAMAP-Rule" id="MF_00993"/>
    </source>
</evidence>
<evidence type="ECO:0000313" key="11">
    <source>
        <dbReference type="Proteomes" id="UP000037175"/>
    </source>
</evidence>